<dbReference type="InterPro" id="IPR049058">
    <property type="entry name" value="NAD_Glu_DH_HM2"/>
</dbReference>
<evidence type="ECO:0000259" key="6">
    <source>
        <dbReference type="Pfam" id="PF21077"/>
    </source>
</evidence>
<accession>A0A0L0M7A1</accession>
<evidence type="ECO:0000313" key="8">
    <source>
        <dbReference type="Proteomes" id="UP000036959"/>
    </source>
</evidence>
<dbReference type="InterPro" id="IPR049062">
    <property type="entry name" value="NAD_Glu_DH_ACT2"/>
</dbReference>
<dbReference type="Pfam" id="PF21078">
    <property type="entry name" value="GDH_HM3"/>
    <property type="match status" value="1"/>
</dbReference>
<feature type="domain" description="NAD-glutamate dehydrogenase ACT2" evidence="5">
    <location>
        <begin position="411"/>
        <end position="500"/>
    </location>
</feature>
<dbReference type="PIRSF" id="PIRSF036761">
    <property type="entry name" value="GDH_Mll4104"/>
    <property type="match status" value="1"/>
</dbReference>
<dbReference type="PANTHER" id="PTHR43403:SF1">
    <property type="entry name" value="NAD-SPECIFIC GLUTAMATE DEHYDROGENASE"/>
    <property type="match status" value="1"/>
</dbReference>
<dbReference type="InterPro" id="IPR007780">
    <property type="entry name" value="NAD_Glu_DH_bac"/>
</dbReference>
<dbReference type="SUPFAM" id="SSF53223">
    <property type="entry name" value="Aminoacid dehydrogenase-like, N-terminal domain"/>
    <property type="match status" value="1"/>
</dbReference>
<name>A0A0L0M7A1_9BURK</name>
<feature type="domain" description="NAD-specific glutamate dehydrogenase C-terminal" evidence="3">
    <location>
        <begin position="1279"/>
        <end position="1620"/>
    </location>
</feature>
<dbReference type="Pfam" id="PF21075">
    <property type="entry name" value="GDH_ACT1"/>
    <property type="match status" value="1"/>
</dbReference>
<keyword evidence="8" id="KW-1185">Reference proteome</keyword>
<feature type="domain" description="NAD-glutamate dehydrogenase ACT3" evidence="6">
    <location>
        <begin position="557"/>
        <end position="638"/>
    </location>
</feature>
<dbReference type="Pfam" id="PF21077">
    <property type="entry name" value="GDH_ACT3"/>
    <property type="match status" value="1"/>
</dbReference>
<dbReference type="PATRIC" id="fig|242163.4.peg.2733"/>
<dbReference type="InterPro" id="IPR049064">
    <property type="entry name" value="NAD_Glu_DH_ACT3"/>
</dbReference>
<dbReference type="Pfam" id="PF21074">
    <property type="entry name" value="GDH_C"/>
    <property type="match status" value="1"/>
</dbReference>
<evidence type="ECO:0000259" key="3">
    <source>
        <dbReference type="Pfam" id="PF21074"/>
    </source>
</evidence>
<dbReference type="EMBL" id="LFJJ01000196">
    <property type="protein sequence ID" value="KND58126.1"/>
    <property type="molecule type" value="Genomic_DNA"/>
</dbReference>
<dbReference type="GO" id="GO:0004352">
    <property type="term" value="F:glutamate dehydrogenase (NAD+) activity"/>
    <property type="evidence" value="ECO:0007669"/>
    <property type="project" value="UniProtKB-EC"/>
</dbReference>
<proteinExistence type="predicted"/>
<dbReference type="GO" id="GO:0006538">
    <property type="term" value="P:L-glutamate catabolic process"/>
    <property type="evidence" value="ECO:0007669"/>
    <property type="project" value="InterPro"/>
</dbReference>
<dbReference type="Pfam" id="PF05088">
    <property type="entry name" value="Bac_GDH_CD"/>
    <property type="match status" value="1"/>
</dbReference>
<dbReference type="InterPro" id="IPR049059">
    <property type="entry name" value="NAD_Glu_DH_HM1"/>
</dbReference>
<dbReference type="PANTHER" id="PTHR43403">
    <property type="entry name" value="NAD-SPECIFIC GLUTAMATE DEHYDROGENASE"/>
    <property type="match status" value="1"/>
</dbReference>
<organism evidence="7 8">
    <name type="scientific">Candidatus Burkholderia verschuerenii</name>
    <dbReference type="NCBI Taxonomy" id="242163"/>
    <lineage>
        <taxon>Bacteria</taxon>
        <taxon>Pseudomonadati</taxon>
        <taxon>Pseudomonadota</taxon>
        <taxon>Betaproteobacteria</taxon>
        <taxon>Burkholderiales</taxon>
        <taxon>Burkholderiaceae</taxon>
        <taxon>Burkholderia</taxon>
    </lineage>
</organism>
<comment type="caution">
    <text evidence="7">The sequence shown here is derived from an EMBL/GenBank/DDBJ whole genome shotgun (WGS) entry which is preliminary data.</text>
</comment>
<dbReference type="Pfam" id="PF21079">
    <property type="entry name" value="GDH_HM2"/>
    <property type="match status" value="1"/>
</dbReference>
<keyword evidence="1 7" id="KW-0560">Oxidoreductase</keyword>
<dbReference type="InterPro" id="IPR024727">
    <property type="entry name" value="NAD_Glu_DH_N_ACT1"/>
</dbReference>
<dbReference type="EC" id="1.4.1.2" evidence="7"/>
<feature type="domain" description="NAD-glutamate dehydrogenase catalytic" evidence="2">
    <location>
        <begin position="740"/>
        <end position="1234"/>
    </location>
</feature>
<dbReference type="SUPFAM" id="SSF51735">
    <property type="entry name" value="NAD(P)-binding Rossmann-fold domains"/>
    <property type="match status" value="1"/>
</dbReference>
<dbReference type="Pfam" id="PF21073">
    <property type="entry name" value="GDH_HM1"/>
    <property type="match status" value="1"/>
</dbReference>
<dbReference type="Pfam" id="PF21076">
    <property type="entry name" value="GDH_ACT2"/>
    <property type="match status" value="1"/>
</dbReference>
<protein>
    <submittedName>
        <fullName evidence="7">NAD-specific glutamate dehydrogenase, large form</fullName>
        <ecNumber evidence="7">1.4.1.2</ecNumber>
    </submittedName>
</protein>
<gene>
    <name evidence="7" type="ORF">BVER_00358c</name>
</gene>
<evidence type="ECO:0000313" key="7">
    <source>
        <dbReference type="EMBL" id="KND58126.1"/>
    </source>
</evidence>
<dbReference type="InterPro" id="IPR046346">
    <property type="entry name" value="Aminoacid_DH-like_N_sf"/>
</dbReference>
<dbReference type="InterPro" id="IPR049056">
    <property type="entry name" value="NAD_Glu_DH_HM3"/>
</dbReference>
<evidence type="ECO:0000259" key="5">
    <source>
        <dbReference type="Pfam" id="PF21076"/>
    </source>
</evidence>
<dbReference type="GO" id="GO:0004069">
    <property type="term" value="F:L-aspartate:2-oxoglutarate aminotransferase activity"/>
    <property type="evidence" value="ECO:0007669"/>
    <property type="project" value="InterPro"/>
</dbReference>
<sequence>MLVKNEARVEHLINDLLDFARARLPEPSFKLVEPLLRHYYDQVDVEDIASRDVADLYGAAMAHWQTAQKFAGKHEVLRVYNPNLEQHGWHSDHTVVEIVNDDMPFLVDSVSMELNRLGLALHSVIHPVFRVWHAKSGAHAGEIERIGQGHEQASDGASELESFIHFEVDRCSEAERLDEVRVNIARVLGDVRAAVEDWPMLLESARAAIGELKTRDTTPDGIEARAFLEWMVNDHFTFLGCRDYELIEHDGAPALRGIAGSGAGILRENLRQPSANDITPLPPGAAAIIEGAAPIFLTKANTRATVHRPGYLDYVGVKRVSPDGKVIGERRFLGLYTSTAYLVPTSEIPLVRRKCANIVRRASFLEKGHLHKSLITVLEQYPRDELFQADEDVLFDIAIGVLRLQEHQRTRLFVRRDQFDRFVSCLVFVPRDKFNTDLRRRISKVLMEAFNGKSIEFTPLLSESPLARIHIVVRADRGAMPEVDTRELETRVVQVARRWQDDLADALIDSHGEEAGNRLLQRYADSFPAGYREDYPARTAVRDIELIESTHKLPGGIAMSLYRPIEAGIDTRKRAFRFKVYRVGDPIALSHSLPMLEHLGVRVDEERPYLIEPTGAPNAWIHDFGLELQDDVEFDIDHVKPLFENAFASVWSGETENDDFNRLVLRAQFGARDVTIMRAYAKYLRQVGSTFSDAYIERALTGNPDIAKKFVQLFMVRFDPARGGSLEDREKAAERVLADIETALDKVPNLDEDRILRQFLGVICATMRTNHFRRDEHGQPRPYLSFKLDPSKVPGLPEPKPMFEIWVYAPRVEGVHLRGGRVARGGLRWSDRREDFRTEVLGLMKAQMVKNTVIVPVGSKGGFVVKNPPPVTDREAFLAEGVACYQMFLRGLLDVTDNRTPDGIVPPPQVVRHDPDDPYLVVAADKGTATFSDYANAISQQYGFWLDDAFASGGSVGYDHKKMGITARGAWESVKRHFREMNVDTQTTDFSVVGIGDMSGDVFGNGMLLSRHIRLIAAFDHRHIFLDPSPDTEKSFVERERLFALLRSSWADYDASLISTGGGVYPRTAKTIPISPQVQSALGITASLLAPNDLIRAILLAKADLLYNGGVGTYVKSTNETPAQVGDKTNDAVRVNGAELRAKVVGEGGNLGFTQLGRIEFAQHGGRINTDAIDNSAGVDCSDHEVNIKILLGLVVADGEMTEKQRNVLLAEMTDEVGLLVLKDNYAQTQALSIAKRYVGDTLDAEARMMRFLERIGRLKRRIEFLPSDDEIAECAANKQGLTSPERAVLLAYGKMWLYDELLESDVPEDALVADMLPDYFPKPLQARYGETMQRHPLKREILATHLTNALVNRTGCTFVHRLMEETDARPSDIVRASLMARDVFDLDDLWRSIDALDNLVADEVQARMFVEVVRLLDDTALWFLRHLKHNGSGLAEARDVLARCREAAHRLAPQLPALLPSTQLDAWYARRRELEDAGVESSLAARVASGEIATAVLDSAEVAACSERSLELVASVYFGIGTVLDYQGITERAMALPISTHWDLLARAAALEEFARLKRALTVSALEQSRGIDAPYVIVESWRAKHETAIERYTRLLTELRASGVASLSMLLVVVREMAALERG</sequence>
<reference evidence="8" key="1">
    <citation type="submission" date="2015-06" db="EMBL/GenBank/DDBJ databases">
        <title>Comparative genomics of Burkholderia leaf nodule symbionts.</title>
        <authorList>
            <person name="Carlier A."/>
            <person name="Eberl L."/>
            <person name="Pinto-Carbo M."/>
        </authorList>
    </citation>
    <scope>NUCLEOTIDE SEQUENCE [LARGE SCALE GENOMIC DNA]</scope>
    <source>
        <strain evidence="8">UZHbot4</strain>
    </source>
</reference>
<evidence type="ECO:0000259" key="4">
    <source>
        <dbReference type="Pfam" id="PF21075"/>
    </source>
</evidence>
<evidence type="ECO:0000256" key="1">
    <source>
        <dbReference type="ARBA" id="ARBA00023002"/>
    </source>
</evidence>
<dbReference type="InterPro" id="IPR048381">
    <property type="entry name" value="GDH_C"/>
</dbReference>
<evidence type="ECO:0000259" key="2">
    <source>
        <dbReference type="Pfam" id="PF05088"/>
    </source>
</evidence>
<dbReference type="Proteomes" id="UP000036959">
    <property type="component" value="Unassembled WGS sequence"/>
</dbReference>
<feature type="domain" description="NAD-glutamate dehydrogenase N-terminal ACT1" evidence="4">
    <location>
        <begin position="36"/>
        <end position="181"/>
    </location>
</feature>
<dbReference type="RefSeq" id="WP_050455454.1">
    <property type="nucleotide sequence ID" value="NZ_LFJJ01000196.1"/>
</dbReference>
<dbReference type="InterPro" id="IPR036291">
    <property type="entry name" value="NAD(P)-bd_dom_sf"/>
</dbReference>
<dbReference type="InterPro" id="IPR028971">
    <property type="entry name" value="NAD-GDH_cat"/>
</dbReference>
<dbReference type="OrthoDB" id="9758052at2"/>